<sequence length="579" mass="65344">MKTSIYSVQEQKKRFSWADIIVLLAIIGLFYMVVDLGEGMTIHFSAQQKETIDLSPVNLPYYAGRSLLRMFLALVASLLFTLIYGKIAVLNRWTERIMIPIIDILQSVPVLGFLSVTVTGFMALFPNSLLGVECASIFAIFTGQVWNMTFSFYHSLRTVPKDLYEFSRMSQLNGWVRFTKLELPHAMNGLVWNGMMSFGGGWFFLAASETISVLNKDIQLPGIGSYMASAIDKGDMKAILYAILTMVVLIILVDQLFWRPIVAWAQKFRNEQTASTDVQTSWVLTLIKRAVFVQVIGEQMLLLRKKTMHQVRKRFAGNKKIRMKKKQGNIVLFRFIYIVLILSAVICVGMYTVQGIKFIATLSVKEMIHVIWLGCLTLFRVCISTFLGALWTIPVGVAIGFHPRLSRIMQPIVQILSSFPANMVFPFLTILYVKYGVNFELGSIPLMMLGTQWYILFNVIAGAMAIPSDLREAAKMSKLSVWKTWKVLILPGIFPYIVTGGITASGGAWNASIVAEFVSWKNHDLVATGLGSYITKATTAGNWPHIIWGIVIMAVIVVLFNRFFWRKLYAVAETKYRLD</sequence>
<dbReference type="Proteomes" id="UP001202289">
    <property type="component" value="Unassembled WGS sequence"/>
</dbReference>
<protein>
    <submittedName>
        <fullName evidence="1">ABC transporter permease subunit</fullName>
    </submittedName>
</protein>
<name>A0ACC6A1X2_9BACI</name>
<dbReference type="EMBL" id="JAMBOP010000003">
    <property type="protein sequence ID" value="MCM3734876.1"/>
    <property type="molecule type" value="Genomic_DNA"/>
</dbReference>
<proteinExistence type="predicted"/>
<evidence type="ECO:0000313" key="2">
    <source>
        <dbReference type="Proteomes" id="UP001202289"/>
    </source>
</evidence>
<reference evidence="1" key="1">
    <citation type="submission" date="2022-05" db="EMBL/GenBank/DDBJ databases">
        <title>Comparative Genomics of Spacecraft Associated Microbes.</title>
        <authorList>
            <person name="Tran M.T."/>
            <person name="Wright A."/>
            <person name="Seuylemezian A."/>
            <person name="Eisen J."/>
            <person name="Coil D."/>
        </authorList>
    </citation>
    <scope>NUCLEOTIDE SEQUENCE</scope>
    <source>
        <strain evidence="1">FAIRING 10M-2.2</strain>
    </source>
</reference>
<organism evidence="1 2">
    <name type="scientific">Bacillus cytotoxicus</name>
    <dbReference type="NCBI Taxonomy" id="580165"/>
    <lineage>
        <taxon>Bacteria</taxon>
        <taxon>Bacillati</taxon>
        <taxon>Bacillota</taxon>
        <taxon>Bacilli</taxon>
        <taxon>Bacillales</taxon>
        <taxon>Bacillaceae</taxon>
        <taxon>Bacillus</taxon>
        <taxon>Bacillus cereus group</taxon>
    </lineage>
</organism>
<gene>
    <name evidence="1" type="ORF">M3215_03350</name>
</gene>
<evidence type="ECO:0000313" key="1">
    <source>
        <dbReference type="EMBL" id="MCM3734876.1"/>
    </source>
</evidence>
<comment type="caution">
    <text evidence="1">The sequence shown here is derived from an EMBL/GenBank/DDBJ whole genome shotgun (WGS) entry which is preliminary data.</text>
</comment>
<accession>A0ACC6A1X2</accession>
<keyword evidence="2" id="KW-1185">Reference proteome</keyword>